<proteinExistence type="predicted"/>
<feature type="compositionally biased region" description="Low complexity" evidence="1">
    <location>
        <begin position="495"/>
        <end position="510"/>
    </location>
</feature>
<name>A0AA39D355_9EURO</name>
<dbReference type="PANTHER" id="PTHR37540">
    <property type="entry name" value="TRANSCRIPTION FACTOR (ACR-2), PUTATIVE-RELATED-RELATED"/>
    <property type="match status" value="1"/>
</dbReference>
<reference evidence="2" key="1">
    <citation type="submission" date="2022-10" db="EMBL/GenBank/DDBJ databases">
        <title>Culturing micro-colonial fungi from biological soil crusts in the Mojave desert and describing Neophaeococcomyces mojavensis, and introducing the new genera and species Taxawa tesnikishii.</title>
        <authorList>
            <person name="Kurbessoian T."/>
            <person name="Stajich J.E."/>
        </authorList>
    </citation>
    <scope>NUCLEOTIDE SEQUENCE</scope>
    <source>
        <strain evidence="2">TK_35</strain>
    </source>
</reference>
<dbReference type="AlphaFoldDB" id="A0AA39D355"/>
<gene>
    <name evidence="2" type="ORF">H2204_002028</name>
</gene>
<dbReference type="Pfam" id="PF11951">
    <property type="entry name" value="Fungal_trans_2"/>
    <property type="match status" value="1"/>
</dbReference>
<feature type="region of interest" description="Disordered" evidence="1">
    <location>
        <begin position="487"/>
        <end position="510"/>
    </location>
</feature>
<evidence type="ECO:0000313" key="2">
    <source>
        <dbReference type="EMBL" id="KAJ9643133.1"/>
    </source>
</evidence>
<protein>
    <submittedName>
        <fullName evidence="2">Uncharacterized protein</fullName>
    </submittedName>
</protein>
<dbReference type="EMBL" id="JAPDRN010000008">
    <property type="protein sequence ID" value="KAJ9643133.1"/>
    <property type="molecule type" value="Genomic_DNA"/>
</dbReference>
<evidence type="ECO:0000313" key="3">
    <source>
        <dbReference type="Proteomes" id="UP001172681"/>
    </source>
</evidence>
<keyword evidence="3" id="KW-1185">Reference proteome</keyword>
<dbReference type="PANTHER" id="PTHR37540:SF5">
    <property type="entry name" value="TRANSCRIPTION FACTOR DOMAIN-CONTAINING PROTEIN"/>
    <property type="match status" value="1"/>
</dbReference>
<evidence type="ECO:0000256" key="1">
    <source>
        <dbReference type="SAM" id="MobiDB-lite"/>
    </source>
</evidence>
<dbReference type="Proteomes" id="UP001172681">
    <property type="component" value="Unassembled WGS sequence"/>
</dbReference>
<accession>A0AA39D355</accession>
<organism evidence="2 3">
    <name type="scientific">Knufia peltigerae</name>
    <dbReference type="NCBI Taxonomy" id="1002370"/>
    <lineage>
        <taxon>Eukaryota</taxon>
        <taxon>Fungi</taxon>
        <taxon>Dikarya</taxon>
        <taxon>Ascomycota</taxon>
        <taxon>Pezizomycotina</taxon>
        <taxon>Eurotiomycetes</taxon>
        <taxon>Chaetothyriomycetidae</taxon>
        <taxon>Chaetothyriales</taxon>
        <taxon>Trichomeriaceae</taxon>
        <taxon>Knufia</taxon>
    </lineage>
</organism>
<dbReference type="InterPro" id="IPR021858">
    <property type="entry name" value="Fun_TF"/>
</dbReference>
<feature type="region of interest" description="Disordered" evidence="1">
    <location>
        <begin position="1"/>
        <end position="24"/>
    </location>
</feature>
<comment type="caution">
    <text evidence="2">The sequence shown here is derived from an EMBL/GenBank/DDBJ whole genome shotgun (WGS) entry which is preliminary data.</text>
</comment>
<sequence>MGVVDTSYEDLEDQTRPNGPDGYDDEASWLCAARRLQESNNNALVRTPVDSMRRDLFSAYPPVAGRPSMESIDECEGYFYSSAALTSSAQAFMTDSHADVYTFTKEELCLHITPGMEHPALSVMVPMAMQDPALFKCLVTAAQSLFEWRRSPNPNQPERSRALILAQNDAIKALRTRLAKPDAQYDDGLIISVVHLMTADSSARDIQALKMHLKGARQIIALRGGLTESTVHLALRGTMATTEFYIALGQYLHLSPDDLSAVPMRPINYVGHPFPPDVCDYIAKMPPGIAEAALTGQLSVRCMRILSELTQWAPLADRSDVILPGEEATAKYSRLYCKPREFARDAMALCLDLKRAKIPPGLEHVTMLGLAAIIRHLSGHQRTDFFDHLLLTALFVNVKAIDTPSVAESEVIVWVVLVIKWRTQSGGMLQKADELLEYALKSFPATRTWKGMAKICRKFWWFGRFEAEWKITWQRGLDSRMIQRRNGGQKLQSTRRGQIDYQQQQQRQHP</sequence>